<keyword evidence="1" id="KW-0472">Membrane</keyword>
<feature type="transmembrane region" description="Helical" evidence="1">
    <location>
        <begin position="20"/>
        <end position="42"/>
    </location>
</feature>
<name>A0A6M0S3K3_9CYAN</name>
<accession>A0A6M0S3K3</accession>
<dbReference type="PANTHER" id="PTHR14136">
    <property type="entry name" value="BTB_POZ DOMAIN-CONTAINING PROTEIN KCTD9"/>
    <property type="match status" value="1"/>
</dbReference>
<dbReference type="AlphaFoldDB" id="A0A6M0S3K3"/>
<proteinExistence type="predicted"/>
<dbReference type="SUPFAM" id="SSF141571">
    <property type="entry name" value="Pentapeptide repeat-like"/>
    <property type="match status" value="4"/>
</dbReference>
<dbReference type="InterPro" id="IPR001646">
    <property type="entry name" value="5peptide_repeat"/>
</dbReference>
<reference evidence="2 3" key="1">
    <citation type="journal article" date="2020" name="Microb. Ecol.">
        <title>Ecogenomics of the Marine Benthic Filamentous Cyanobacterium Adonisia.</title>
        <authorList>
            <person name="Walter J.M."/>
            <person name="Coutinho F.H."/>
            <person name="Leomil L."/>
            <person name="Hargreaves P.I."/>
            <person name="Campeao M.E."/>
            <person name="Vieira V.V."/>
            <person name="Silva B.S."/>
            <person name="Fistarol G.O."/>
            <person name="Salomon P.S."/>
            <person name="Sawabe T."/>
            <person name="Mino S."/>
            <person name="Hosokawa M."/>
            <person name="Miyashita H."/>
            <person name="Maruyama F."/>
            <person name="van Verk M.C."/>
            <person name="Dutilh B.E."/>
            <person name="Thompson C.C."/>
            <person name="Thompson F.L."/>
        </authorList>
    </citation>
    <scope>NUCLEOTIDE SEQUENCE [LARGE SCALE GENOMIC DNA]</scope>
    <source>
        <strain evidence="2 3">CCMR0082</strain>
    </source>
</reference>
<dbReference type="Pfam" id="PF00805">
    <property type="entry name" value="Pentapeptide"/>
    <property type="match status" value="6"/>
</dbReference>
<dbReference type="InterPro" id="IPR051082">
    <property type="entry name" value="Pentapeptide-BTB/POZ_domain"/>
</dbReference>
<keyword evidence="1" id="KW-0812">Transmembrane</keyword>
<protein>
    <submittedName>
        <fullName evidence="2">Pentapeptide repeat-containing protein</fullName>
    </submittedName>
</protein>
<dbReference type="PANTHER" id="PTHR14136:SF17">
    <property type="entry name" value="BTB_POZ DOMAIN-CONTAINING PROTEIN KCTD9"/>
    <property type="match status" value="1"/>
</dbReference>
<dbReference type="Gene3D" id="2.160.20.80">
    <property type="entry name" value="E3 ubiquitin-protein ligase SopA"/>
    <property type="match status" value="4"/>
</dbReference>
<sequence length="675" mass="76137">MHNFFFRLQRLQLNNEAKKWPLSPLFLIIFFIWGYVATQWVYKTQFLAGRWGIIDDELAVVTIKKNNNETDIDSIEEITITNPSLSLWDATSVLIVPIILVILGAWFQTVQQRQTDDQAREEVLQAYFDKVSALLLDKELLEIAIKDKPNTHLIQTKNSHLGVAENNRRTSKQQNLLDTSLNVIRARTLSILRQFEDDVERKSSVLRFLAESEILSKLRLNLSDAYLQKSTLQGINLQKANFQRANLQWVTFLGANLQEANLQEADLKKAIIGVDFQGLSLKEGFKDIWPKVRQVSNLQKANLQGANCQGADLQGANLKEANLQEAKLFRANLRWADLERANLQGVRLVKANFERAKLKAANLEGAEIFMTTLKGANFQEANLSNITLIYVNEGLRFLAGFEILSTLIPSFPDAYLQRSTIQGVDFQKADLKKADLQRLIFLGANLQDADLQEANLKETIIGGDFQGINLKNGITSLWPKLRRVSDLQEANLKGANLQGTKFLHRVNLQRANLQEVNLQDANLQRANLQGANLQRANLQEVNLQGANLFKGNLQGTSLFKANLHKVYLKSGSLRDATLISAKLSDTDLSNTDLRSAIFLATDLRATKGLTQEQLEGDRPPFICNSPLPDSIQIKGGKDRDCDKLANVLHQRDPGRFENIEAAAEFVNEQRQKTWE</sequence>
<gene>
    <name evidence="2" type="ORF">D0962_09415</name>
</gene>
<evidence type="ECO:0000313" key="2">
    <source>
        <dbReference type="EMBL" id="NEZ62998.1"/>
    </source>
</evidence>
<evidence type="ECO:0000313" key="3">
    <source>
        <dbReference type="Proteomes" id="UP000473574"/>
    </source>
</evidence>
<dbReference type="Proteomes" id="UP000473574">
    <property type="component" value="Unassembled WGS sequence"/>
</dbReference>
<keyword evidence="1" id="KW-1133">Transmembrane helix</keyword>
<dbReference type="EMBL" id="QZCE01000002">
    <property type="protein sequence ID" value="NEZ62998.1"/>
    <property type="molecule type" value="Genomic_DNA"/>
</dbReference>
<comment type="caution">
    <text evidence="2">The sequence shown here is derived from an EMBL/GenBank/DDBJ whole genome shotgun (WGS) entry which is preliminary data.</text>
</comment>
<organism evidence="2 3">
    <name type="scientific">Adonisia turfae CCMR0082</name>
    <dbReference type="NCBI Taxonomy" id="2304604"/>
    <lineage>
        <taxon>Bacteria</taxon>
        <taxon>Bacillati</taxon>
        <taxon>Cyanobacteriota</taxon>
        <taxon>Adonisia</taxon>
        <taxon>Adonisia turfae</taxon>
    </lineage>
</organism>
<evidence type="ECO:0000256" key="1">
    <source>
        <dbReference type="SAM" id="Phobius"/>
    </source>
</evidence>